<dbReference type="EMBL" id="CAJGYO010000006">
    <property type="protein sequence ID" value="CAD6238290.1"/>
    <property type="molecule type" value="Genomic_DNA"/>
</dbReference>
<evidence type="ECO:0000256" key="1">
    <source>
        <dbReference type="SAM" id="MobiDB-lite"/>
    </source>
</evidence>
<dbReference type="Proteomes" id="UP000604825">
    <property type="component" value="Unassembled WGS sequence"/>
</dbReference>
<evidence type="ECO:0000313" key="3">
    <source>
        <dbReference type="Proteomes" id="UP000604825"/>
    </source>
</evidence>
<gene>
    <name evidence="2" type="ORF">NCGR_LOCUS25571</name>
</gene>
<dbReference type="PANTHER" id="PTHR34371:SF6">
    <property type="entry name" value="MEMBRANE-ASSOCIATED KINASE REGULATOR 6"/>
    <property type="match status" value="1"/>
</dbReference>
<dbReference type="AlphaFoldDB" id="A0A811P7P5"/>
<sequence>MDADAAAAPCRKPASHSLPQPPLLFAVRARSGRVADLGAGGAAFSGPPDTPPPPPALFAVRARSGRLADLGAGGAAFSGPPDTPPPPPALFAVRARSGRLADLGAGGAAFSGPPDTPQRPSLVTVPFLWEETPGMPKASPTACAAATTPAAANAGPVPEGETGDHQDSSGHADEARPLPLKLPPRLQQVPASFAAADTRQGSGHADQARPLPLKLPPRLQQVPASFTTADTPLSSPKTVFQGPYYARSGGGRRMPRWARSGGAALRRTTSAGVALFSRTWSKRRAAAGSNKHTCGYHERDAAGTDAPWCSPGSSDSSSSVSTCFGGDDHRRGRPNGGREVSSEEDDGSPRVSVRITRFRRNRSLPSMTTSNLWVRGRFCSAFLCPACSVFIENEKDQWSGCISVLSQLLDF</sequence>
<organism evidence="2 3">
    <name type="scientific">Miscanthus lutarioriparius</name>
    <dbReference type="NCBI Taxonomy" id="422564"/>
    <lineage>
        <taxon>Eukaryota</taxon>
        <taxon>Viridiplantae</taxon>
        <taxon>Streptophyta</taxon>
        <taxon>Embryophyta</taxon>
        <taxon>Tracheophyta</taxon>
        <taxon>Spermatophyta</taxon>
        <taxon>Magnoliopsida</taxon>
        <taxon>Liliopsida</taxon>
        <taxon>Poales</taxon>
        <taxon>Poaceae</taxon>
        <taxon>PACMAD clade</taxon>
        <taxon>Panicoideae</taxon>
        <taxon>Andropogonodae</taxon>
        <taxon>Andropogoneae</taxon>
        <taxon>Saccharinae</taxon>
        <taxon>Miscanthus</taxon>
    </lineage>
</organism>
<feature type="compositionally biased region" description="Basic and acidic residues" evidence="1">
    <location>
        <begin position="162"/>
        <end position="176"/>
    </location>
</feature>
<feature type="region of interest" description="Disordered" evidence="1">
    <location>
        <begin position="147"/>
        <end position="178"/>
    </location>
</feature>
<protein>
    <submittedName>
        <fullName evidence="2">Uncharacterized protein</fullName>
    </submittedName>
</protein>
<feature type="compositionally biased region" description="Low complexity" evidence="1">
    <location>
        <begin position="310"/>
        <end position="321"/>
    </location>
</feature>
<evidence type="ECO:0000313" key="2">
    <source>
        <dbReference type="EMBL" id="CAD6238290.1"/>
    </source>
</evidence>
<accession>A0A811P7P5</accession>
<comment type="caution">
    <text evidence="2">The sequence shown here is derived from an EMBL/GenBank/DDBJ whole genome shotgun (WGS) entry which is preliminary data.</text>
</comment>
<name>A0A811P7P5_9POAL</name>
<reference evidence="2" key="1">
    <citation type="submission" date="2020-10" db="EMBL/GenBank/DDBJ databases">
        <authorList>
            <person name="Han B."/>
            <person name="Lu T."/>
            <person name="Zhao Q."/>
            <person name="Huang X."/>
            <person name="Zhao Y."/>
        </authorList>
    </citation>
    <scope>NUCLEOTIDE SEQUENCE</scope>
</reference>
<feature type="region of interest" description="Disordered" evidence="1">
    <location>
        <begin position="306"/>
        <end position="352"/>
    </location>
</feature>
<keyword evidence="3" id="KW-1185">Reference proteome</keyword>
<dbReference type="OrthoDB" id="1934555at2759"/>
<proteinExistence type="predicted"/>
<dbReference type="PANTHER" id="PTHR34371">
    <property type="entry name" value="OS01G0551000 PROTEIN"/>
    <property type="match status" value="1"/>
</dbReference>
<feature type="compositionally biased region" description="Low complexity" evidence="1">
    <location>
        <begin position="147"/>
        <end position="158"/>
    </location>
</feature>
<feature type="region of interest" description="Disordered" evidence="1">
    <location>
        <begin position="1"/>
        <end position="21"/>
    </location>
</feature>